<dbReference type="EMBL" id="BKCJ010005073">
    <property type="protein sequence ID" value="GEU64736.1"/>
    <property type="molecule type" value="Genomic_DNA"/>
</dbReference>
<proteinExistence type="predicted"/>
<dbReference type="AlphaFoldDB" id="A0A6L2LSG4"/>
<sequence length="113" mass="12509">MEVDEGVPAELTGTRTAGAGATGLSTRGGYRITECTKDTEKRKIRLLIMHQLIWDFVMTSVNEGLVLGVRSSSNNFCPKIHQGLRKYQHCPSSLNESTVLSFDNAVLLWSPRN</sequence>
<gene>
    <name evidence="2" type="ORF">Tci_036714</name>
</gene>
<name>A0A6L2LSG4_TANCI</name>
<accession>A0A6L2LSG4</accession>
<evidence type="ECO:0000313" key="2">
    <source>
        <dbReference type="EMBL" id="GEU64736.1"/>
    </source>
</evidence>
<feature type="compositionally biased region" description="Low complexity" evidence="1">
    <location>
        <begin position="11"/>
        <end position="22"/>
    </location>
</feature>
<organism evidence="2">
    <name type="scientific">Tanacetum cinerariifolium</name>
    <name type="common">Dalmatian daisy</name>
    <name type="synonym">Chrysanthemum cinerariifolium</name>
    <dbReference type="NCBI Taxonomy" id="118510"/>
    <lineage>
        <taxon>Eukaryota</taxon>
        <taxon>Viridiplantae</taxon>
        <taxon>Streptophyta</taxon>
        <taxon>Embryophyta</taxon>
        <taxon>Tracheophyta</taxon>
        <taxon>Spermatophyta</taxon>
        <taxon>Magnoliopsida</taxon>
        <taxon>eudicotyledons</taxon>
        <taxon>Gunneridae</taxon>
        <taxon>Pentapetalae</taxon>
        <taxon>asterids</taxon>
        <taxon>campanulids</taxon>
        <taxon>Asterales</taxon>
        <taxon>Asteraceae</taxon>
        <taxon>Asteroideae</taxon>
        <taxon>Anthemideae</taxon>
        <taxon>Anthemidinae</taxon>
        <taxon>Tanacetum</taxon>
    </lineage>
</organism>
<reference evidence="2" key="1">
    <citation type="journal article" date="2019" name="Sci. Rep.">
        <title>Draft genome of Tanacetum cinerariifolium, the natural source of mosquito coil.</title>
        <authorList>
            <person name="Yamashiro T."/>
            <person name="Shiraishi A."/>
            <person name="Satake H."/>
            <person name="Nakayama K."/>
        </authorList>
    </citation>
    <scope>NUCLEOTIDE SEQUENCE</scope>
</reference>
<evidence type="ECO:0000256" key="1">
    <source>
        <dbReference type="SAM" id="MobiDB-lite"/>
    </source>
</evidence>
<feature type="region of interest" description="Disordered" evidence="1">
    <location>
        <begin position="1"/>
        <end position="22"/>
    </location>
</feature>
<protein>
    <submittedName>
        <fullName evidence="2">Uncharacterized protein</fullName>
    </submittedName>
</protein>
<comment type="caution">
    <text evidence="2">The sequence shown here is derived from an EMBL/GenBank/DDBJ whole genome shotgun (WGS) entry which is preliminary data.</text>
</comment>